<gene>
    <name evidence="3" type="ORF">U9M48_014224</name>
</gene>
<evidence type="ECO:0000313" key="3">
    <source>
        <dbReference type="EMBL" id="WVZ64749.1"/>
    </source>
</evidence>
<dbReference type="PANTHER" id="PTHR33098">
    <property type="entry name" value="COTTON FIBER (DUF761)"/>
    <property type="match status" value="1"/>
</dbReference>
<evidence type="ECO:0008006" key="5">
    <source>
        <dbReference type="Google" id="ProtNLM"/>
    </source>
</evidence>
<keyword evidence="2" id="KW-0472">Membrane</keyword>
<dbReference type="AlphaFoldDB" id="A0AAQ3T3W1"/>
<dbReference type="Pfam" id="PF05553">
    <property type="entry name" value="DUF761"/>
    <property type="match status" value="1"/>
</dbReference>
<protein>
    <recommendedName>
        <fullName evidence="5">DUF4408 domain-containing protein</fullName>
    </recommendedName>
</protein>
<evidence type="ECO:0000256" key="2">
    <source>
        <dbReference type="SAM" id="Phobius"/>
    </source>
</evidence>
<keyword evidence="2" id="KW-0812">Transmembrane</keyword>
<feature type="transmembrane region" description="Helical" evidence="2">
    <location>
        <begin position="15"/>
        <end position="32"/>
    </location>
</feature>
<reference evidence="3 4" key="1">
    <citation type="submission" date="2024-02" db="EMBL/GenBank/DDBJ databases">
        <title>High-quality chromosome-scale genome assembly of Pensacola bahiagrass (Paspalum notatum Flugge var. saurae).</title>
        <authorList>
            <person name="Vega J.M."/>
            <person name="Podio M."/>
            <person name="Orjuela J."/>
            <person name="Siena L.A."/>
            <person name="Pessino S.C."/>
            <person name="Combes M.C."/>
            <person name="Mariac C."/>
            <person name="Albertini E."/>
            <person name="Pupilli F."/>
            <person name="Ortiz J.P.A."/>
            <person name="Leblanc O."/>
        </authorList>
    </citation>
    <scope>NUCLEOTIDE SEQUENCE [LARGE SCALE GENOMIC DNA]</scope>
    <source>
        <strain evidence="3">R1</strain>
        <tissue evidence="3">Leaf</tissue>
    </source>
</reference>
<sequence length="212" mass="23249">MAWPTLLPAWLGSEAVWFLVLNVVVAAIAALSSRRARPSSASPRCGGAVTRRASSVLLQRLRSFTAFSYPSGSAGLSATTTAFRQPDPADAAAQETTDEPAVTPGATPSPPRTLVLTTPHAPAADDEEDEDEDPNAMSMEDAYALVVASRRRPEREREEEARRSDVDAKAEEFIRTFKEDLRQQRLNSIFNYTQMLKQRALCAGRRHQPGDH</sequence>
<dbReference type="PANTHER" id="PTHR33098:SF92">
    <property type="entry name" value="DUF4408 DOMAIN-CONTAINING PROTEIN"/>
    <property type="match status" value="1"/>
</dbReference>
<feature type="compositionally biased region" description="Acidic residues" evidence="1">
    <location>
        <begin position="124"/>
        <end position="134"/>
    </location>
</feature>
<accession>A0AAQ3T3W1</accession>
<evidence type="ECO:0000313" key="4">
    <source>
        <dbReference type="Proteomes" id="UP001341281"/>
    </source>
</evidence>
<name>A0AAQ3T3W1_PASNO</name>
<keyword evidence="4" id="KW-1185">Reference proteome</keyword>
<proteinExistence type="predicted"/>
<dbReference type="EMBL" id="CP144747">
    <property type="protein sequence ID" value="WVZ64749.1"/>
    <property type="molecule type" value="Genomic_DNA"/>
</dbReference>
<dbReference type="Proteomes" id="UP001341281">
    <property type="component" value="Chromosome 03"/>
</dbReference>
<feature type="region of interest" description="Disordered" evidence="1">
    <location>
        <begin position="87"/>
        <end position="138"/>
    </location>
</feature>
<keyword evidence="2" id="KW-1133">Transmembrane helix</keyword>
<evidence type="ECO:0000256" key="1">
    <source>
        <dbReference type="SAM" id="MobiDB-lite"/>
    </source>
</evidence>
<dbReference type="InterPro" id="IPR008480">
    <property type="entry name" value="DUF761_pln"/>
</dbReference>
<organism evidence="3 4">
    <name type="scientific">Paspalum notatum var. saurae</name>
    <dbReference type="NCBI Taxonomy" id="547442"/>
    <lineage>
        <taxon>Eukaryota</taxon>
        <taxon>Viridiplantae</taxon>
        <taxon>Streptophyta</taxon>
        <taxon>Embryophyta</taxon>
        <taxon>Tracheophyta</taxon>
        <taxon>Spermatophyta</taxon>
        <taxon>Magnoliopsida</taxon>
        <taxon>Liliopsida</taxon>
        <taxon>Poales</taxon>
        <taxon>Poaceae</taxon>
        <taxon>PACMAD clade</taxon>
        <taxon>Panicoideae</taxon>
        <taxon>Andropogonodae</taxon>
        <taxon>Paspaleae</taxon>
        <taxon>Paspalinae</taxon>
        <taxon>Paspalum</taxon>
    </lineage>
</organism>